<organism evidence="3 4">
    <name type="scientific">Muribaculum gordoncarteri</name>
    <dbReference type="NCBI Taxonomy" id="2530390"/>
    <lineage>
        <taxon>Bacteria</taxon>
        <taxon>Pseudomonadati</taxon>
        <taxon>Bacteroidota</taxon>
        <taxon>Bacteroidia</taxon>
        <taxon>Bacteroidales</taxon>
        <taxon>Muribaculaceae</taxon>
        <taxon>Muribaculum</taxon>
    </lineage>
</organism>
<reference evidence="3 4" key="1">
    <citation type="submission" date="2019-02" db="EMBL/GenBank/DDBJ databases">
        <title>Isolation and identification of novel species under the genus Muribaculum.</title>
        <authorList>
            <person name="Miyake S."/>
            <person name="Ding Y."/>
            <person name="Low A."/>
            <person name="Soh M."/>
            <person name="Seedorf H."/>
        </authorList>
    </citation>
    <scope>NUCLEOTIDE SEQUENCE [LARGE SCALE GENOMIC DNA]</scope>
    <source>
        <strain evidence="3 4">TLL-A4</strain>
    </source>
</reference>
<evidence type="ECO:0000313" key="4">
    <source>
        <dbReference type="Proteomes" id="UP000297031"/>
    </source>
</evidence>
<name>A0A4P7VQK3_9BACT</name>
<dbReference type="Gene3D" id="3.30.300.20">
    <property type="match status" value="1"/>
</dbReference>
<dbReference type="InterPro" id="IPR000238">
    <property type="entry name" value="RbfA"/>
</dbReference>
<keyword evidence="1 2" id="KW-0690">Ribosome biogenesis</keyword>
<comment type="similarity">
    <text evidence="2">Belongs to the RbfA family.</text>
</comment>
<dbReference type="KEGG" id="mgod:E7746_12135"/>
<evidence type="ECO:0000256" key="2">
    <source>
        <dbReference type="HAMAP-Rule" id="MF_00003"/>
    </source>
</evidence>
<sequence>MESTRQAKIARLLQKEMSEIFRQQTAKTHGVIVSVSAVRVSPDLSIARAYLSVFPSDKAAEMLESINRSAKTIRYELAQKVRYQLRKTPELAFHLDDSLDYLENIDNLLAKDHKEDQKPTQQPEQ</sequence>
<dbReference type="Proteomes" id="UP000297031">
    <property type="component" value="Chromosome"/>
</dbReference>
<dbReference type="PANTHER" id="PTHR33515">
    <property type="entry name" value="RIBOSOME-BINDING FACTOR A, CHLOROPLASTIC-RELATED"/>
    <property type="match status" value="1"/>
</dbReference>
<dbReference type="GO" id="GO:0043024">
    <property type="term" value="F:ribosomal small subunit binding"/>
    <property type="evidence" value="ECO:0007669"/>
    <property type="project" value="TreeGrafter"/>
</dbReference>
<keyword evidence="2" id="KW-0963">Cytoplasm</keyword>
<dbReference type="HAMAP" id="MF_00003">
    <property type="entry name" value="RbfA"/>
    <property type="match status" value="1"/>
</dbReference>
<dbReference type="NCBIfam" id="TIGR00082">
    <property type="entry name" value="rbfA"/>
    <property type="match status" value="1"/>
</dbReference>
<dbReference type="GO" id="GO:0005829">
    <property type="term" value="C:cytosol"/>
    <property type="evidence" value="ECO:0007669"/>
    <property type="project" value="TreeGrafter"/>
</dbReference>
<gene>
    <name evidence="2 3" type="primary">rbfA</name>
    <name evidence="3" type="ORF">E7746_12135</name>
</gene>
<protein>
    <recommendedName>
        <fullName evidence="2">Ribosome-binding factor A</fullName>
    </recommendedName>
</protein>
<dbReference type="AlphaFoldDB" id="A0A4P7VQK3"/>
<comment type="subunit">
    <text evidence="2">Monomer. Binds 30S ribosomal subunits, but not 50S ribosomal subunits or 70S ribosomes.</text>
</comment>
<keyword evidence="4" id="KW-1185">Reference proteome</keyword>
<dbReference type="InterPro" id="IPR023799">
    <property type="entry name" value="RbfA_dom_sf"/>
</dbReference>
<dbReference type="PANTHER" id="PTHR33515:SF1">
    <property type="entry name" value="RIBOSOME-BINDING FACTOR A, CHLOROPLASTIC-RELATED"/>
    <property type="match status" value="1"/>
</dbReference>
<dbReference type="SUPFAM" id="SSF89919">
    <property type="entry name" value="Ribosome-binding factor A, RbfA"/>
    <property type="match status" value="1"/>
</dbReference>
<evidence type="ECO:0000256" key="1">
    <source>
        <dbReference type="ARBA" id="ARBA00022517"/>
    </source>
</evidence>
<dbReference type="Pfam" id="PF02033">
    <property type="entry name" value="RBFA"/>
    <property type="match status" value="1"/>
</dbReference>
<proteinExistence type="inferred from homology"/>
<dbReference type="InterPro" id="IPR015946">
    <property type="entry name" value="KH_dom-like_a/b"/>
</dbReference>
<dbReference type="OrthoDB" id="9811910at2"/>
<accession>A0A4P7VQK3</accession>
<comment type="subcellular location">
    <subcellularLocation>
        <location evidence="2">Cytoplasm</location>
    </subcellularLocation>
</comment>
<dbReference type="GO" id="GO:0030490">
    <property type="term" value="P:maturation of SSU-rRNA"/>
    <property type="evidence" value="ECO:0007669"/>
    <property type="project" value="UniProtKB-UniRule"/>
</dbReference>
<dbReference type="RefSeq" id="WP_136410976.1">
    <property type="nucleotide sequence ID" value="NZ_CP039393.1"/>
</dbReference>
<comment type="function">
    <text evidence="2">One of several proteins that assist in the late maturation steps of the functional core of the 30S ribosomal subunit. Associates with free 30S ribosomal subunits (but not with 30S subunits that are part of 70S ribosomes or polysomes). Required for efficient processing of 16S rRNA. May interact with the 5'-terminal helix region of 16S rRNA.</text>
</comment>
<dbReference type="EMBL" id="CP039393">
    <property type="protein sequence ID" value="QCD36574.1"/>
    <property type="molecule type" value="Genomic_DNA"/>
</dbReference>
<evidence type="ECO:0000313" key="3">
    <source>
        <dbReference type="EMBL" id="QCD36574.1"/>
    </source>
</evidence>